<evidence type="ECO:0000256" key="6">
    <source>
        <dbReference type="ARBA" id="ARBA00023242"/>
    </source>
</evidence>
<evidence type="ECO:0000313" key="12">
    <source>
        <dbReference type="Proteomes" id="UP000274756"/>
    </source>
</evidence>
<dbReference type="WBParaSite" id="DME_0000683801-mRNA-1">
    <property type="protein sequence ID" value="DME_0000683801-mRNA-1"/>
    <property type="gene ID" value="DME_0000683801"/>
</dbReference>
<accession>A0A0N4UH38</accession>
<dbReference type="OrthoDB" id="28901at2759"/>
<dbReference type="InterPro" id="IPR006645">
    <property type="entry name" value="NGN-like_dom"/>
</dbReference>
<dbReference type="Pfam" id="PF00467">
    <property type="entry name" value="KOW"/>
    <property type="match status" value="1"/>
</dbReference>
<dbReference type="InterPro" id="IPR022581">
    <property type="entry name" value="Spt5_N"/>
</dbReference>
<evidence type="ECO:0000313" key="10">
    <source>
        <dbReference type="EMBL" id="VDN51479.1"/>
    </source>
</evidence>
<dbReference type="InterPro" id="IPR039385">
    <property type="entry name" value="NGN_Euk"/>
</dbReference>
<dbReference type="Gene3D" id="3.60.10.10">
    <property type="entry name" value="Endonuclease/exonuclease/phosphatase"/>
    <property type="match status" value="1"/>
</dbReference>
<dbReference type="Pfam" id="PF23284">
    <property type="entry name" value="KOW2_Spt5"/>
    <property type="match status" value="1"/>
</dbReference>
<evidence type="ECO:0000256" key="7">
    <source>
        <dbReference type="SAM" id="MobiDB-lite"/>
    </source>
</evidence>
<dbReference type="CDD" id="cd09888">
    <property type="entry name" value="NGN_Euk"/>
    <property type="match status" value="1"/>
</dbReference>
<dbReference type="GO" id="GO:0006357">
    <property type="term" value="P:regulation of transcription by RNA polymerase II"/>
    <property type="evidence" value="ECO:0007669"/>
    <property type="project" value="InterPro"/>
</dbReference>
<feature type="compositionally biased region" description="Acidic residues" evidence="7">
    <location>
        <begin position="102"/>
        <end position="124"/>
    </location>
</feature>
<keyword evidence="5" id="KW-0804">Transcription</keyword>
<proteinExistence type="inferred from homology"/>
<dbReference type="InterPro" id="IPR036735">
    <property type="entry name" value="NGN_dom_sf"/>
</dbReference>
<dbReference type="GO" id="GO:0032784">
    <property type="term" value="P:regulation of DNA-templated transcription elongation"/>
    <property type="evidence" value="ECO:0007669"/>
    <property type="project" value="InterPro"/>
</dbReference>
<feature type="region of interest" description="Disordered" evidence="7">
    <location>
        <begin position="1"/>
        <end position="128"/>
    </location>
</feature>
<dbReference type="CDD" id="cd06082">
    <property type="entry name" value="KOW_Spt5_2"/>
    <property type="match status" value="1"/>
</dbReference>
<dbReference type="SUPFAM" id="SSF56219">
    <property type="entry name" value="DNase I-like"/>
    <property type="match status" value="1"/>
</dbReference>
<evidence type="ECO:0000256" key="5">
    <source>
        <dbReference type="ARBA" id="ARBA00023163"/>
    </source>
</evidence>
<feature type="domain" description="KOW" evidence="9">
    <location>
        <begin position="437"/>
        <end position="464"/>
    </location>
</feature>
<dbReference type="Pfam" id="PF03439">
    <property type="entry name" value="Spt5-NGN"/>
    <property type="match status" value="1"/>
</dbReference>
<evidence type="ECO:0000313" key="13">
    <source>
        <dbReference type="WBParaSite" id="DME_0000683801-mRNA-1"/>
    </source>
</evidence>
<dbReference type="SMART" id="SM00739">
    <property type="entry name" value="KOW"/>
    <property type="match status" value="2"/>
</dbReference>
<dbReference type="SMART" id="SM00738">
    <property type="entry name" value="NGN"/>
    <property type="match status" value="1"/>
</dbReference>
<dbReference type="STRING" id="318479.A0A0N4UH38"/>
<dbReference type="PANTHER" id="PTHR11125">
    <property type="entry name" value="SUPPRESSOR OF TY 5"/>
    <property type="match status" value="1"/>
</dbReference>
<dbReference type="InterPro" id="IPR005824">
    <property type="entry name" value="KOW"/>
</dbReference>
<dbReference type="InterPro" id="IPR014722">
    <property type="entry name" value="Rib_uL2_dom2"/>
</dbReference>
<dbReference type="GO" id="GO:0003729">
    <property type="term" value="F:mRNA binding"/>
    <property type="evidence" value="ECO:0007669"/>
    <property type="project" value="TreeGrafter"/>
</dbReference>
<reference evidence="10 12" key="2">
    <citation type="submission" date="2018-11" db="EMBL/GenBank/DDBJ databases">
        <authorList>
            <consortium name="Pathogen Informatics"/>
        </authorList>
    </citation>
    <scope>NUCLEOTIDE SEQUENCE [LARGE SCALE GENOMIC DNA]</scope>
</reference>
<evidence type="ECO:0000256" key="3">
    <source>
        <dbReference type="ARBA" id="ARBA00020181"/>
    </source>
</evidence>
<dbReference type="Proteomes" id="UP000274756">
    <property type="component" value="Unassembled WGS sequence"/>
</dbReference>
<evidence type="ECO:0000313" key="11">
    <source>
        <dbReference type="Proteomes" id="UP000038040"/>
    </source>
</evidence>
<dbReference type="InterPro" id="IPR041975">
    <property type="entry name" value="KOW_Spt5_2"/>
</dbReference>
<organism evidence="11 13">
    <name type="scientific">Dracunculus medinensis</name>
    <name type="common">Guinea worm</name>
    <dbReference type="NCBI Taxonomy" id="318479"/>
    <lineage>
        <taxon>Eukaryota</taxon>
        <taxon>Metazoa</taxon>
        <taxon>Ecdysozoa</taxon>
        <taxon>Nematoda</taxon>
        <taxon>Chromadorea</taxon>
        <taxon>Rhabditida</taxon>
        <taxon>Spirurina</taxon>
        <taxon>Dracunculoidea</taxon>
        <taxon>Dracunculidae</taxon>
        <taxon>Dracunculus</taxon>
    </lineage>
</organism>
<feature type="domain" description="NusG-like N-terminal" evidence="8">
    <location>
        <begin position="199"/>
        <end position="287"/>
    </location>
</feature>
<dbReference type="InterPro" id="IPR036691">
    <property type="entry name" value="Endo/exonu/phosph_ase_sf"/>
</dbReference>
<protein>
    <recommendedName>
        <fullName evidence="3">Transcription elongation factor SPT5</fullName>
    </recommendedName>
    <alternativeName>
        <fullName evidence="4">Transcription elongation factor spt5</fullName>
    </alternativeName>
</protein>
<dbReference type="CDD" id="cd06081">
    <property type="entry name" value="KOW_Spt5_1"/>
    <property type="match status" value="1"/>
</dbReference>
<sequence length="717" mass="82616">MSDSEESDYENEENADAVESSDQKQRDSSEDEDEESKNILRPTIKQRKRKINSDEEDNKDDEEDDEEIEEDDEEDDDDDEYRGRKLRKKKKRRTGVHQFILDDVEVDDDEEEESDFEEDGDEMGIDPKEREEAERMMREQDERNQDGRRRDIFSGMNEAQIEDYFKKKYSNQLPSNEMTEENMVVDDIARQSLLPCTKDPNLWIVKCRMGEEKLVALQLMRKFLAYEHANPLEIKSVVVKEGLKGIIYIEALKQSHVAAAVEGISALNIYRITMVPIKEMCDTLKVAKDIPSLKNGMYVRLKRTMYKDDLAQVDWVDVAHNKAYLKLIPRIDYSRMRGALRTPDEPRVIRMKRRPQARLFDVDRIKEIGGEVSTDGDFLTFEGNQYRRGFLYKWFPLNIILVDGVKPSLAELEKFQETSDDLKKELEGTKIKDRACIFAPGDYVEVAEGELVNLRGRIQSVDCEKVVMIPDHEALKEPLTLKAADLKKFFKTGDHVKVINGRYEGDTGLIVRVEENLVILLSDLTMHEVFLMRHPHPSDARVTSDPVVYATNMRSGPKPSNDKNLKHKHGISRTEISTQNPSAEARIYLILYEIVVLVVSAWNVRTFMDDASQAITVHTLSKYRPVNDRMAYARFKRKFCNISVISIYAPTLCADNRDLGKFFAELQQLQHRGDVIIIGGDWNADLDHDAVVMNSIIGKYDIGVQCANGECLLRFAE</sequence>
<dbReference type="InterPro" id="IPR005100">
    <property type="entry name" value="NGN-domain"/>
</dbReference>
<evidence type="ECO:0000256" key="1">
    <source>
        <dbReference type="ARBA" id="ARBA00004123"/>
    </source>
</evidence>
<dbReference type="FunFam" id="3.30.70.940:FF:000005">
    <property type="entry name" value="Transcription elongation factor SPT5"/>
    <property type="match status" value="1"/>
</dbReference>
<dbReference type="PANTHER" id="PTHR11125:SF7">
    <property type="entry name" value="TRANSCRIPTION ELONGATION FACTOR SPT5"/>
    <property type="match status" value="1"/>
</dbReference>
<dbReference type="Gene3D" id="2.30.30.30">
    <property type="match status" value="2"/>
</dbReference>
<feature type="compositionally biased region" description="Basic residues" evidence="7">
    <location>
        <begin position="84"/>
        <end position="95"/>
    </location>
</feature>
<feature type="compositionally biased region" description="Acidic residues" evidence="7">
    <location>
        <begin position="54"/>
        <end position="80"/>
    </location>
</feature>
<dbReference type="CDD" id="cd06083">
    <property type="entry name" value="KOW_Spt5_3"/>
    <property type="match status" value="1"/>
</dbReference>
<feature type="compositionally biased region" description="Acidic residues" evidence="7">
    <location>
        <begin position="1"/>
        <end position="16"/>
    </location>
</feature>
<keyword evidence="6" id="KW-0539">Nucleus</keyword>
<dbReference type="EMBL" id="UYYG01000022">
    <property type="protein sequence ID" value="VDN51479.1"/>
    <property type="molecule type" value="Genomic_DNA"/>
</dbReference>
<evidence type="ECO:0000256" key="4">
    <source>
        <dbReference type="ARBA" id="ARBA00021370"/>
    </source>
</evidence>
<dbReference type="Gene3D" id="3.30.70.940">
    <property type="entry name" value="NusG, N-terminal domain"/>
    <property type="match status" value="1"/>
</dbReference>
<name>A0A0N4UH38_DRAME</name>
<feature type="domain" description="KOW" evidence="9">
    <location>
        <begin position="489"/>
        <end position="516"/>
    </location>
</feature>
<reference evidence="13" key="1">
    <citation type="submission" date="2017-02" db="UniProtKB">
        <authorList>
            <consortium name="WormBaseParasite"/>
        </authorList>
    </citation>
    <scope>IDENTIFICATION</scope>
</reference>
<evidence type="ECO:0000259" key="8">
    <source>
        <dbReference type="SMART" id="SM00738"/>
    </source>
</evidence>
<keyword evidence="12" id="KW-1185">Reference proteome</keyword>
<gene>
    <name evidence="10" type="ORF">DME_LOCUS1452</name>
</gene>
<evidence type="ECO:0000259" key="9">
    <source>
        <dbReference type="SMART" id="SM00739"/>
    </source>
</evidence>
<dbReference type="InterPro" id="IPR039659">
    <property type="entry name" value="SPT5"/>
</dbReference>
<dbReference type="GO" id="GO:0032044">
    <property type="term" value="C:DSIF complex"/>
    <property type="evidence" value="ECO:0007669"/>
    <property type="project" value="TreeGrafter"/>
</dbReference>
<dbReference type="FunFam" id="2.30.30.30:FF:000058">
    <property type="entry name" value="Transcription elongation factor SPT5"/>
    <property type="match status" value="1"/>
</dbReference>
<dbReference type="InterPro" id="IPR008991">
    <property type="entry name" value="Translation_prot_SH3-like_sf"/>
</dbReference>
<dbReference type="Proteomes" id="UP000038040">
    <property type="component" value="Unplaced"/>
</dbReference>
<dbReference type="GO" id="GO:0006368">
    <property type="term" value="P:transcription elongation by RNA polymerase II"/>
    <property type="evidence" value="ECO:0007669"/>
    <property type="project" value="TreeGrafter"/>
</dbReference>
<comment type="similarity">
    <text evidence="2">Belongs to the SPT5 family.</text>
</comment>
<dbReference type="Pfam" id="PF11942">
    <property type="entry name" value="Spt5_N"/>
    <property type="match status" value="1"/>
</dbReference>
<comment type="subcellular location">
    <subcellularLocation>
        <location evidence="1">Nucleus</location>
    </subcellularLocation>
</comment>
<dbReference type="InterPro" id="IPR041973">
    <property type="entry name" value="KOW_Spt5_1"/>
</dbReference>
<dbReference type="Pfam" id="PF23042">
    <property type="entry name" value="KOW1_SPT5"/>
    <property type="match status" value="1"/>
</dbReference>
<dbReference type="SUPFAM" id="SSF50104">
    <property type="entry name" value="Translation proteins SH3-like domain"/>
    <property type="match status" value="1"/>
</dbReference>
<evidence type="ECO:0000256" key="2">
    <source>
        <dbReference type="ARBA" id="ARBA00006956"/>
    </source>
</evidence>
<dbReference type="AlphaFoldDB" id="A0A0N4UH38"/>
<dbReference type="InterPro" id="IPR041976">
    <property type="entry name" value="KOW_Spt5_3"/>
</dbReference>